<evidence type="ECO:0000313" key="10">
    <source>
        <dbReference type="EMBL" id="AAK80468.1"/>
    </source>
</evidence>
<evidence type="ECO:0000256" key="5">
    <source>
        <dbReference type="ARBA" id="ARBA00022801"/>
    </source>
</evidence>
<dbReference type="InterPro" id="IPR017853">
    <property type="entry name" value="GH"/>
</dbReference>
<name>Q97G55_CLOAB</name>
<dbReference type="Pfam" id="PF10435">
    <property type="entry name" value="BetaGal_dom2"/>
    <property type="match status" value="1"/>
</dbReference>
<dbReference type="InterPro" id="IPR001944">
    <property type="entry name" value="Glycoside_Hdrlase_35"/>
</dbReference>
<evidence type="ECO:0000256" key="6">
    <source>
        <dbReference type="ARBA" id="ARBA00023180"/>
    </source>
</evidence>
<evidence type="ECO:0000256" key="1">
    <source>
        <dbReference type="ARBA" id="ARBA00001412"/>
    </source>
</evidence>
<proteinExistence type="inferred from homology"/>
<keyword evidence="7" id="KW-0326">Glycosidase</keyword>
<dbReference type="KEGG" id="cac:CA_C2514"/>
<evidence type="ECO:0000256" key="7">
    <source>
        <dbReference type="ARBA" id="ARBA00023295"/>
    </source>
</evidence>
<evidence type="ECO:0000256" key="3">
    <source>
        <dbReference type="ARBA" id="ARBA00012756"/>
    </source>
</evidence>
<dbReference type="InterPro" id="IPR031330">
    <property type="entry name" value="Gly_Hdrlase_35_cat"/>
</dbReference>
<dbReference type="SUPFAM" id="SSF51445">
    <property type="entry name" value="(Trans)glycosidases"/>
    <property type="match status" value="1"/>
</dbReference>
<dbReference type="EMBL" id="AE001437">
    <property type="protein sequence ID" value="AAK80468.1"/>
    <property type="molecule type" value="Genomic_DNA"/>
</dbReference>
<dbReference type="GeneID" id="44998990"/>
<evidence type="ECO:0000256" key="4">
    <source>
        <dbReference type="ARBA" id="ARBA00022729"/>
    </source>
</evidence>
<dbReference type="InterPro" id="IPR008979">
    <property type="entry name" value="Galactose-bd-like_sf"/>
</dbReference>
<comment type="similarity">
    <text evidence="2 8">Belongs to the glycosyl hydrolase 35 family.</text>
</comment>
<dbReference type="PATRIC" id="fig|272562.8.peg.2709"/>
<dbReference type="SMART" id="SM01029">
    <property type="entry name" value="BetaGal_dom2"/>
    <property type="match status" value="1"/>
</dbReference>
<dbReference type="HOGENOM" id="CLU_005732_2_0_9"/>
<dbReference type="InterPro" id="IPR018954">
    <property type="entry name" value="Betagal_dom2"/>
</dbReference>
<evidence type="ECO:0000259" key="9">
    <source>
        <dbReference type="SMART" id="SM01029"/>
    </source>
</evidence>
<dbReference type="InterPro" id="IPR025972">
    <property type="entry name" value="BetaGal_dom3"/>
</dbReference>
<dbReference type="STRING" id="272562.CA_C2514"/>
<sequence>MNNNFKKVLMCLLGVGIYISAVTFPSKIYADTIQKKISRNNNDSFTLPSSQGLKGIHNVSYDHYSLMIDGKRIFLYSGEFDYWRLPSQSGWMDVLEKMKAAGFNAVTIYFNWGFHSPKQGKYDFSGIRDVDKLLTMAQKIGLYVVARPGPYINAETDGGGYPGWLTTQQGRARTASQDYTAAYEQWLSAIDPIIEKHQITNGGSVILYQVENEYTGGDALYMQNIRDKARKDGINVPTFHNDKSGPKGRWSSGTGAPDMYAYDSYPGLAAIPSYYGDPRKFAPNSPVFLAELGGGWFDPWGGKSYAILSKNYNANYENVLYNHVVSEGATMMSIYMTYGGTNWGYLPFPGVYSSYDYTAAISESRQLGSKYNEEKLLATMYRTLTPLTKTDPLTTIEAPSNPNLLANAIENSDTKTQFYILRHSNGSSISNDNTTLKIQSADGIYILPQEPGTSININGQESKFIVANFQLGSEHLVYSTSNLYTYVTQGNRDTAIFYGGQESDGETVLRYKNQPKVTVLCGNVKSRYDSVSGDLRLNYKHDGSISRVMIKDDNKELMLLFTTDITAQTFWCEDTSIGEILVRGPYLVRSASIRDRNKLELQGDTDKASDIEVFAPTSVNEIKWNGEKVKALQTSYLSYTFSLLSPEQVLIPVITNWKYSYETNEAQSEFDDSSWISANKTTTNNPVKPLTPTVLYADDYGFHHGVVWFRGHFKASGKETGIILDGEGGTNGAYAVWINGFYLGASLSGIKNFTFPKNVLKTSDDNVISVMVQNMGHDEDGGCKDTHKSPRGLVQASLQGDTTSIFWSIQGNKGGETLIDPVRGAMNAGGLYGENNGWTLPNFPDKPWKQVTLPDNGKQRGVAPGVSWYRTTFKLNFPKMSDVPLALYIKDNNTKNYRAYIYVNGWLIGQYINSLGPQNLFSLPSGVLDPNGKNTIAIAVWALDNNSTGLGEIILQKLGNYSGGVPVKMNDNPSYKDVFNKN</sequence>
<evidence type="ECO:0000256" key="2">
    <source>
        <dbReference type="ARBA" id="ARBA00009809"/>
    </source>
</evidence>
<protein>
    <recommendedName>
        <fullName evidence="3">beta-galactosidase</fullName>
        <ecNumber evidence="3">3.2.1.23</ecNumber>
    </recommendedName>
</protein>
<dbReference type="Gene3D" id="2.60.120.260">
    <property type="entry name" value="Galactose-binding domain-like"/>
    <property type="match status" value="2"/>
</dbReference>
<dbReference type="InterPro" id="IPR037110">
    <property type="entry name" value="Betagal_dom2_sf"/>
</dbReference>
<dbReference type="Pfam" id="PF01301">
    <property type="entry name" value="Glyco_hydro_35"/>
    <property type="match status" value="1"/>
</dbReference>
<organism evidence="10 11">
    <name type="scientific">Clostridium acetobutylicum (strain ATCC 824 / DSM 792 / JCM 1419 / IAM 19013 / LMG 5710 / NBRC 13948 / NRRL B-527 / VKM B-1787 / 2291 / W)</name>
    <dbReference type="NCBI Taxonomy" id="272562"/>
    <lineage>
        <taxon>Bacteria</taxon>
        <taxon>Bacillati</taxon>
        <taxon>Bacillota</taxon>
        <taxon>Clostridia</taxon>
        <taxon>Eubacteriales</taxon>
        <taxon>Clostridiaceae</taxon>
        <taxon>Clostridium</taxon>
    </lineage>
</organism>
<feature type="domain" description="Beta-galactosidase" evidence="9">
    <location>
        <begin position="386"/>
        <end position="570"/>
    </location>
</feature>
<comment type="catalytic activity">
    <reaction evidence="1">
        <text>Hydrolysis of terminal non-reducing beta-D-galactose residues in beta-D-galactosides.</text>
        <dbReference type="EC" id="3.2.1.23"/>
    </reaction>
</comment>
<dbReference type="GO" id="GO:0005975">
    <property type="term" value="P:carbohydrate metabolic process"/>
    <property type="evidence" value="ECO:0007669"/>
    <property type="project" value="InterPro"/>
</dbReference>
<reference evidence="10 11" key="1">
    <citation type="journal article" date="2001" name="J. Bacteriol.">
        <title>Genome sequence and comparative analysis of the solvent-producing bacterium Clostridium acetobutylicum.</title>
        <authorList>
            <person name="Nolling J."/>
            <person name="Breton G."/>
            <person name="Omelchenko M.V."/>
            <person name="Makarova K.S."/>
            <person name="Zeng Q."/>
            <person name="Gibson R."/>
            <person name="Lee H.M."/>
            <person name="Dubois J."/>
            <person name="Qiu D."/>
            <person name="Hitti J."/>
            <person name="Wolf Y.I."/>
            <person name="Tatusov R.L."/>
            <person name="Sabathe F."/>
            <person name="Doucette-Stamm L."/>
            <person name="Soucaille P."/>
            <person name="Daly M.J."/>
            <person name="Bennett G.N."/>
            <person name="Koonin E.V."/>
            <person name="Smith D.R."/>
        </authorList>
    </citation>
    <scope>NUCLEOTIDE SEQUENCE [LARGE SCALE GENOMIC DNA]</scope>
    <source>
        <strain evidence="11">ATCC 824 / DSM 792 / JCM 1419 / LMG 5710 / VKM B-1787</strain>
    </source>
</reference>
<evidence type="ECO:0000256" key="8">
    <source>
        <dbReference type="RuleBase" id="RU003679"/>
    </source>
</evidence>
<dbReference type="OrthoDB" id="9813184at2"/>
<keyword evidence="5" id="KW-0378">Hydrolase</keyword>
<dbReference type="RefSeq" id="WP_010965809.1">
    <property type="nucleotide sequence ID" value="NC_003030.1"/>
</dbReference>
<dbReference type="SUPFAM" id="SSF49785">
    <property type="entry name" value="Galactose-binding domain-like"/>
    <property type="match status" value="2"/>
</dbReference>
<dbReference type="SUPFAM" id="SSF51011">
    <property type="entry name" value="Glycosyl hydrolase domain"/>
    <property type="match status" value="1"/>
</dbReference>
<dbReference type="Gene3D" id="2.102.20.10">
    <property type="entry name" value="Beta-galactosidase, domain 2"/>
    <property type="match status" value="1"/>
</dbReference>
<keyword evidence="11" id="KW-1185">Reference proteome</keyword>
<dbReference type="InterPro" id="IPR036833">
    <property type="entry name" value="BetaGal_dom3_sf"/>
</dbReference>
<keyword evidence="6" id="KW-0325">Glycoprotein</keyword>
<dbReference type="SUPFAM" id="SSF117100">
    <property type="entry name" value="Beta-galactosidase LacA, domain 3"/>
    <property type="match status" value="1"/>
</dbReference>
<evidence type="ECO:0000313" key="11">
    <source>
        <dbReference type="Proteomes" id="UP000000814"/>
    </source>
</evidence>
<gene>
    <name evidence="10" type="ordered locus">CA_C2514</name>
</gene>
<dbReference type="Gene3D" id="2.60.390.10">
    <property type="entry name" value="Beta-galactosidase, domain 3"/>
    <property type="match status" value="1"/>
</dbReference>
<keyword evidence="4" id="KW-0732">Signal</keyword>
<dbReference type="CAZy" id="GH35">
    <property type="family name" value="Glycoside Hydrolase Family 35"/>
</dbReference>
<dbReference type="InterPro" id="IPR025300">
    <property type="entry name" value="BetaGal_jelly_roll_dom"/>
</dbReference>
<dbReference type="Proteomes" id="UP000000814">
    <property type="component" value="Chromosome"/>
</dbReference>
<dbReference type="EC" id="3.2.1.23" evidence="3"/>
<dbReference type="Gene3D" id="3.20.20.80">
    <property type="entry name" value="Glycosidases"/>
    <property type="match status" value="1"/>
</dbReference>
<accession>Q97G55</accession>
<dbReference type="GO" id="GO:0004565">
    <property type="term" value="F:beta-galactosidase activity"/>
    <property type="evidence" value="ECO:0007669"/>
    <property type="project" value="UniProtKB-EC"/>
</dbReference>
<dbReference type="PANTHER" id="PTHR23421">
    <property type="entry name" value="BETA-GALACTOSIDASE RELATED"/>
    <property type="match status" value="1"/>
</dbReference>
<dbReference type="AlphaFoldDB" id="Q97G55"/>
<dbReference type="Pfam" id="PF13363">
    <property type="entry name" value="BetaGal_dom3"/>
    <property type="match status" value="1"/>
</dbReference>
<dbReference type="PIR" id="A97210">
    <property type="entry name" value="A97210"/>
</dbReference>
<dbReference type="eggNOG" id="COG1874">
    <property type="taxonomic scope" value="Bacteria"/>
</dbReference>
<dbReference type="Pfam" id="PF13364">
    <property type="entry name" value="BetaGal_ABD2"/>
    <property type="match status" value="2"/>
</dbReference>
<dbReference type="PRINTS" id="PR00742">
    <property type="entry name" value="GLHYDRLASE35"/>
</dbReference>